<dbReference type="AlphaFoldDB" id="A0A699KDZ1"/>
<sequence>MKTYKKKETPSPLKETTTKSTTTRRTKATAARGLHIQNTPPSENPPTTPQTEAMNVQNIRILSPVIQNDSTQTPAVKAVKIKDKIRKNSKTKAAGEKMEVSLPSRSKIKITPKKYGKCFPMGKKKPESDSLRDFNDEFLISFKKQFEDKNEDATDREIFEMCQGRFRLVDVIGENEETKNESEVEKRKLKERELEDILKENMEMHELFYEDEKFELFVKNFKEEFATGLNRDENKAGTSGARHGNDNDDVDYDGHCNDENDVGHANHEDVHANGNDKVDFVEENEANEIRVDAEKSVKEATEEKEANKATKKKEEAKKLATKKKEKAKKLAAAKKKEAAEKSAKRLLKKLQKKQKKK</sequence>
<feature type="compositionally biased region" description="Basic and acidic residues" evidence="2">
    <location>
        <begin position="334"/>
        <end position="343"/>
    </location>
</feature>
<evidence type="ECO:0000256" key="1">
    <source>
        <dbReference type="SAM" id="Coils"/>
    </source>
</evidence>
<comment type="caution">
    <text evidence="3">The sequence shown here is derived from an EMBL/GenBank/DDBJ whole genome shotgun (WGS) entry which is preliminary data.</text>
</comment>
<feature type="compositionally biased region" description="Low complexity" evidence="2">
    <location>
        <begin position="10"/>
        <end position="21"/>
    </location>
</feature>
<feature type="region of interest" description="Disordered" evidence="2">
    <location>
        <begin position="1"/>
        <end position="52"/>
    </location>
</feature>
<reference evidence="3" key="1">
    <citation type="journal article" date="2019" name="Sci. Rep.">
        <title>Draft genome of Tanacetum cinerariifolium, the natural source of mosquito coil.</title>
        <authorList>
            <person name="Yamashiro T."/>
            <person name="Shiraishi A."/>
            <person name="Satake H."/>
            <person name="Nakayama K."/>
        </authorList>
    </citation>
    <scope>NUCLEOTIDE SEQUENCE</scope>
</reference>
<feature type="compositionally biased region" description="Basic residues" evidence="2">
    <location>
        <begin position="319"/>
        <end position="333"/>
    </location>
</feature>
<gene>
    <name evidence="3" type="ORF">Tci_661845</name>
</gene>
<evidence type="ECO:0000313" key="3">
    <source>
        <dbReference type="EMBL" id="GFA89873.1"/>
    </source>
</evidence>
<feature type="region of interest" description="Disordered" evidence="2">
    <location>
        <begin position="228"/>
        <end position="357"/>
    </location>
</feature>
<dbReference type="EMBL" id="BKCJ010510025">
    <property type="protein sequence ID" value="GFA89873.1"/>
    <property type="molecule type" value="Genomic_DNA"/>
</dbReference>
<feature type="compositionally biased region" description="Basic and acidic residues" evidence="2">
    <location>
        <begin position="252"/>
        <end position="280"/>
    </location>
</feature>
<feature type="compositionally biased region" description="Basic and acidic residues" evidence="2">
    <location>
        <begin position="287"/>
        <end position="318"/>
    </location>
</feature>
<feature type="compositionally biased region" description="Basic residues" evidence="2">
    <location>
        <begin position="344"/>
        <end position="357"/>
    </location>
</feature>
<keyword evidence="1" id="KW-0175">Coiled coil</keyword>
<name>A0A699KDZ1_TANCI</name>
<feature type="coiled-coil region" evidence="1">
    <location>
        <begin position="172"/>
        <end position="200"/>
    </location>
</feature>
<protein>
    <submittedName>
        <fullName evidence="3">Uncharacterized protein</fullName>
    </submittedName>
</protein>
<organism evidence="3">
    <name type="scientific">Tanacetum cinerariifolium</name>
    <name type="common">Dalmatian daisy</name>
    <name type="synonym">Chrysanthemum cinerariifolium</name>
    <dbReference type="NCBI Taxonomy" id="118510"/>
    <lineage>
        <taxon>Eukaryota</taxon>
        <taxon>Viridiplantae</taxon>
        <taxon>Streptophyta</taxon>
        <taxon>Embryophyta</taxon>
        <taxon>Tracheophyta</taxon>
        <taxon>Spermatophyta</taxon>
        <taxon>Magnoliopsida</taxon>
        <taxon>eudicotyledons</taxon>
        <taxon>Gunneridae</taxon>
        <taxon>Pentapetalae</taxon>
        <taxon>asterids</taxon>
        <taxon>campanulids</taxon>
        <taxon>Asterales</taxon>
        <taxon>Asteraceae</taxon>
        <taxon>Asteroideae</taxon>
        <taxon>Anthemideae</taxon>
        <taxon>Anthemidinae</taxon>
        <taxon>Tanacetum</taxon>
    </lineage>
</organism>
<evidence type="ECO:0000256" key="2">
    <source>
        <dbReference type="SAM" id="MobiDB-lite"/>
    </source>
</evidence>
<proteinExistence type="predicted"/>
<accession>A0A699KDZ1</accession>